<dbReference type="Gene3D" id="1.25.40.10">
    <property type="entry name" value="Tetratricopeptide repeat domain"/>
    <property type="match status" value="1"/>
</dbReference>
<proteinExistence type="predicted"/>
<dbReference type="EMBL" id="HBER01012939">
    <property type="protein sequence ID" value="CAD8531186.1"/>
    <property type="molecule type" value="Transcribed_RNA"/>
</dbReference>
<feature type="compositionally biased region" description="Low complexity" evidence="1">
    <location>
        <begin position="227"/>
        <end position="240"/>
    </location>
</feature>
<evidence type="ECO:0000256" key="1">
    <source>
        <dbReference type="SAM" id="MobiDB-lite"/>
    </source>
</evidence>
<name>A0A7S0NTI6_9EUKA</name>
<gene>
    <name evidence="2" type="ORF">CLEP1334_LOCUS6438</name>
</gene>
<evidence type="ECO:0000313" key="2">
    <source>
        <dbReference type="EMBL" id="CAD8531186.1"/>
    </source>
</evidence>
<feature type="region of interest" description="Disordered" evidence="1">
    <location>
        <begin position="340"/>
        <end position="377"/>
    </location>
</feature>
<feature type="compositionally biased region" description="Basic and acidic residues" evidence="1">
    <location>
        <begin position="203"/>
        <end position="212"/>
    </location>
</feature>
<reference evidence="2" key="1">
    <citation type="submission" date="2021-01" db="EMBL/GenBank/DDBJ databases">
        <authorList>
            <person name="Corre E."/>
            <person name="Pelletier E."/>
            <person name="Niang G."/>
            <person name="Scheremetjew M."/>
            <person name="Finn R."/>
            <person name="Kale V."/>
            <person name="Holt S."/>
            <person name="Cochrane G."/>
            <person name="Meng A."/>
            <person name="Brown T."/>
            <person name="Cohen L."/>
        </authorList>
    </citation>
    <scope>NUCLEOTIDE SEQUENCE</scope>
    <source>
        <strain evidence="2">RCC1130</strain>
    </source>
</reference>
<protein>
    <submittedName>
        <fullName evidence="2">Uncharacterized protein</fullName>
    </submittedName>
</protein>
<feature type="region of interest" description="Disordered" evidence="1">
    <location>
        <begin position="203"/>
        <end position="271"/>
    </location>
</feature>
<dbReference type="AlphaFoldDB" id="A0A7S0NTI6"/>
<sequence length="377" mass="42164">MVDQGGLGVSEVSEKLYSQVTRYHAQIGHRVPRDTLNELEWRLLSEAKDLFHRAMYEEALNTFTHCLAVTEKTRSHKELAVRGAIVHNIASCLHHLGELEAAQEYYEQAIQSFNRAETPMMERLLHGNTNKRRVDFVKERLIDISWGRKPDADKFLDENGVKRPVPQVPAGVPTGNATSLSVDWAESQPPPPWAQAKDKYERVGAGPSEHRPGWLTDDNDDDSYLPSRSAAHNATSAAAAVYDPYRQTTKADEAHAAKEADEDNDVDDETQERARKEWLQYYLQIGNWREAAELVVTAEEREDLDYLRQRELRLGSDLASAAGDQGHGDDDLYQLNDAAVSARSRAKSGNRGDLSGKLERPRCAAAAASDDDDEGML</sequence>
<feature type="compositionally biased region" description="Acidic residues" evidence="1">
    <location>
        <begin position="260"/>
        <end position="270"/>
    </location>
</feature>
<feature type="compositionally biased region" description="Basic and acidic residues" evidence="1">
    <location>
        <begin position="249"/>
        <end position="259"/>
    </location>
</feature>
<accession>A0A7S0NTI6</accession>
<organism evidence="2">
    <name type="scientific">Calcidiscus leptoporus</name>
    <dbReference type="NCBI Taxonomy" id="127549"/>
    <lineage>
        <taxon>Eukaryota</taxon>
        <taxon>Haptista</taxon>
        <taxon>Haptophyta</taxon>
        <taxon>Prymnesiophyceae</taxon>
        <taxon>Coccolithales</taxon>
        <taxon>Calcidiscaceae</taxon>
        <taxon>Calcidiscus</taxon>
    </lineage>
</organism>
<dbReference type="SUPFAM" id="SSF48452">
    <property type="entry name" value="TPR-like"/>
    <property type="match status" value="1"/>
</dbReference>
<dbReference type="InterPro" id="IPR011990">
    <property type="entry name" value="TPR-like_helical_dom_sf"/>
</dbReference>